<dbReference type="EMBL" id="JBEXAC010000002">
    <property type="protein sequence ID" value="MET7000253.1"/>
    <property type="molecule type" value="Genomic_DNA"/>
</dbReference>
<dbReference type="PANTHER" id="PTHR30273:SF2">
    <property type="entry name" value="PROTEIN FECR"/>
    <property type="match status" value="1"/>
</dbReference>
<keyword evidence="1" id="KW-0812">Transmembrane</keyword>
<evidence type="ECO:0000259" key="2">
    <source>
        <dbReference type="Pfam" id="PF04773"/>
    </source>
</evidence>
<dbReference type="PANTHER" id="PTHR30273">
    <property type="entry name" value="PERIPLASMIC SIGNAL SENSOR AND SIGMA FACTOR ACTIVATOR FECR-RELATED"/>
    <property type="match status" value="1"/>
</dbReference>
<dbReference type="Pfam" id="PF04773">
    <property type="entry name" value="FecR"/>
    <property type="match status" value="1"/>
</dbReference>
<dbReference type="InterPro" id="IPR012373">
    <property type="entry name" value="Ferrdict_sens_TM"/>
</dbReference>
<dbReference type="RefSeq" id="WP_354662813.1">
    <property type="nucleotide sequence ID" value="NZ_JBEXAC010000002.1"/>
</dbReference>
<keyword evidence="1" id="KW-1133">Transmembrane helix</keyword>
<accession>A0ABV2TB58</accession>
<evidence type="ECO:0000313" key="4">
    <source>
        <dbReference type="EMBL" id="MET7000253.1"/>
    </source>
</evidence>
<feature type="transmembrane region" description="Helical" evidence="1">
    <location>
        <begin position="99"/>
        <end position="117"/>
    </location>
</feature>
<evidence type="ECO:0000313" key="5">
    <source>
        <dbReference type="Proteomes" id="UP001549749"/>
    </source>
</evidence>
<name>A0ABV2TB58_9BACT</name>
<dbReference type="Gene3D" id="3.55.50.30">
    <property type="match status" value="1"/>
</dbReference>
<reference evidence="4 5" key="1">
    <citation type="submission" date="2024-06" db="EMBL/GenBank/DDBJ databases">
        <title>Chitinophaga defluvii sp. nov., isolated from municipal sewage.</title>
        <authorList>
            <person name="Zhang L."/>
        </authorList>
    </citation>
    <scope>NUCLEOTIDE SEQUENCE [LARGE SCALE GENOMIC DNA]</scope>
    <source>
        <strain evidence="4 5">H8</strain>
    </source>
</reference>
<feature type="domain" description="Protein FecR C-terminal" evidence="3">
    <location>
        <begin position="326"/>
        <end position="394"/>
    </location>
</feature>
<dbReference type="Proteomes" id="UP001549749">
    <property type="component" value="Unassembled WGS sequence"/>
</dbReference>
<feature type="domain" description="FecR protein" evidence="2">
    <location>
        <begin position="189"/>
        <end position="271"/>
    </location>
</feature>
<dbReference type="InterPro" id="IPR032508">
    <property type="entry name" value="FecR_C"/>
</dbReference>
<dbReference type="Gene3D" id="2.60.120.1440">
    <property type="match status" value="1"/>
</dbReference>
<protein>
    <submittedName>
        <fullName evidence="4">FecR domain-containing protein</fullName>
    </submittedName>
</protein>
<evidence type="ECO:0000259" key="3">
    <source>
        <dbReference type="Pfam" id="PF16344"/>
    </source>
</evidence>
<keyword evidence="5" id="KW-1185">Reference proteome</keyword>
<keyword evidence="1" id="KW-0472">Membrane</keyword>
<proteinExistence type="predicted"/>
<dbReference type="Pfam" id="PF16344">
    <property type="entry name" value="FecR_C"/>
    <property type="match status" value="1"/>
</dbReference>
<comment type="caution">
    <text evidence="4">The sequence shown here is derived from an EMBL/GenBank/DDBJ whole genome shotgun (WGS) entry which is preliminary data.</text>
</comment>
<organism evidence="4 5">
    <name type="scientific">Chitinophaga defluvii</name>
    <dbReference type="NCBI Taxonomy" id="3163343"/>
    <lineage>
        <taxon>Bacteria</taxon>
        <taxon>Pseudomonadati</taxon>
        <taxon>Bacteroidota</taxon>
        <taxon>Chitinophagia</taxon>
        <taxon>Chitinophagales</taxon>
        <taxon>Chitinophagaceae</taxon>
        <taxon>Chitinophaga</taxon>
    </lineage>
</organism>
<gene>
    <name evidence="4" type="ORF">ABR189_22870</name>
</gene>
<sequence length="395" mass="43755">MEQPTSMDKYASYSVESYLEDDRFIQWVIMPDEAGEAYWQQVMHLYPAQEPNFRAARHFLMQLRIQDRFLSDTAVAALSARIWESARKQPLIVPFIRKYAAAVLLLIAATGVCYYFLGPGKIPTGAAAWKAGKQDSAFLVLGNGKKIALDSTDHIIHYLGNKVVINQDTIKVGTTASTAAMAMNELIVPDGRIQQLELPDGTSVWVKARSRLRWPETFAAGKREVSLQGEAYFEVAQNSTQPFAVSTNNYRIDVLGTGFNVATAKSKTAFEAILETGKIAITGLQENSTPIILKPGQRAALNPAGTALEITAVNTALYTSWRSGLLLFEHKSLQEVMEDLRDYYHVRFDIQDPALAALPISGKLTLTTDIQEVMKVVATVAEVQFTIADDVIRIY</sequence>
<dbReference type="InterPro" id="IPR006860">
    <property type="entry name" value="FecR"/>
</dbReference>
<evidence type="ECO:0000256" key="1">
    <source>
        <dbReference type="SAM" id="Phobius"/>
    </source>
</evidence>